<keyword evidence="3" id="KW-0520">NAD</keyword>
<feature type="active site" description="Proton acceptor" evidence="2">
    <location>
        <position position="72"/>
    </location>
</feature>
<sequence>MKFALIQERKSPPDRRVVLSPVQAAVFKDAFAKAELVAESSTIRIFNDAAYMAKGIEVVTDVTDADVLLGVKEVPIDALIAGKKYFFFSHTIKKQPYNRDLLRAILDKKIELYDHETIVDENNNRLIGFGKYAGLVGAYNAFRALGLRDGLFEMPKVNDLADFDEVKIELNKIKNQLPPINIVITGSGKVAGGILEILEILEIKQLLPKEFLQLGQFQNNQIVFTQLDVEDYYTRKDGFKPTKTECYNTPKLLESDFMKFATVGDMLITGHFYGDGAPYFFTREDMKAPDFNISLVADVSCDIDGPIACTLRASTIENPIYGYDPATETEVPFKTKNSITVMAVDNLPCELPKDASEGFGDMFIDRVLPAFFNNDADGILERARMTTHDGKLTPRFEYLEDYVYEPKTKF</sequence>
<dbReference type="CDD" id="cd05199">
    <property type="entry name" value="SDH_like"/>
    <property type="match status" value="1"/>
</dbReference>
<accession>A0A2S9WUX3</accession>
<feature type="domain" description="Alanine dehydrogenase/pyridine nucleotide transhydrogenase N-terminal" evidence="4">
    <location>
        <begin position="4"/>
        <end position="136"/>
    </location>
</feature>
<protein>
    <submittedName>
        <fullName evidence="5">Alanine dehydrogenase</fullName>
    </submittedName>
</protein>
<dbReference type="EMBL" id="MQUC01000003">
    <property type="protein sequence ID" value="PRP67176.1"/>
    <property type="molecule type" value="Genomic_DNA"/>
</dbReference>
<dbReference type="OrthoDB" id="1141481at2"/>
<dbReference type="RefSeq" id="WP_105982943.1">
    <property type="nucleotide sequence ID" value="NZ_MQUC01000003.1"/>
</dbReference>
<evidence type="ECO:0000256" key="3">
    <source>
        <dbReference type="PIRSR" id="PIRSR018250-3"/>
    </source>
</evidence>
<feature type="binding site" evidence="3">
    <location>
        <position position="228"/>
    </location>
    <ligand>
        <name>NAD(+)</name>
        <dbReference type="ChEBI" id="CHEBI:57540"/>
    </ligand>
</feature>
<dbReference type="SMART" id="SM01003">
    <property type="entry name" value="AlaDh_PNT_N"/>
    <property type="match status" value="1"/>
</dbReference>
<organism evidence="5 6">
    <name type="scientific">Nonlabens agnitus</name>
    <dbReference type="NCBI Taxonomy" id="870484"/>
    <lineage>
        <taxon>Bacteria</taxon>
        <taxon>Pseudomonadati</taxon>
        <taxon>Bacteroidota</taxon>
        <taxon>Flavobacteriia</taxon>
        <taxon>Flavobacteriales</taxon>
        <taxon>Flavobacteriaceae</taxon>
        <taxon>Nonlabens</taxon>
    </lineage>
</organism>
<dbReference type="InterPro" id="IPR007886">
    <property type="entry name" value="AlaDH/PNT_N"/>
</dbReference>
<dbReference type="GO" id="GO:0004754">
    <property type="term" value="F:saccharopine dehydrogenase (NAD+, L-lysine-forming) activity"/>
    <property type="evidence" value="ECO:0007669"/>
    <property type="project" value="InterPro"/>
</dbReference>
<comment type="caution">
    <text evidence="5">The sequence shown here is derived from an EMBL/GenBank/DDBJ whole genome shotgun (WGS) entry which is preliminary data.</text>
</comment>
<dbReference type="InterPro" id="IPR027281">
    <property type="entry name" value="Lys1"/>
</dbReference>
<keyword evidence="6" id="KW-1185">Reference proteome</keyword>
<reference evidence="5 6" key="1">
    <citation type="submission" date="2016-11" db="EMBL/GenBank/DDBJ databases">
        <title>Trade-off between light-utilization and light-protection in marine flavobacteria.</title>
        <authorList>
            <person name="Kumagai Y."/>
        </authorList>
    </citation>
    <scope>NUCLEOTIDE SEQUENCE [LARGE SCALE GENOMIC DNA]</scope>
    <source>
        <strain evidence="5 6">JCM 17109</strain>
    </source>
</reference>
<dbReference type="SUPFAM" id="SSF52283">
    <property type="entry name" value="Formate/glycerate dehydrogenase catalytic domain-like"/>
    <property type="match status" value="1"/>
</dbReference>
<evidence type="ECO:0000259" key="4">
    <source>
        <dbReference type="SMART" id="SM01003"/>
    </source>
</evidence>
<dbReference type="AlphaFoldDB" id="A0A2S9WUX3"/>
<dbReference type="InterPro" id="IPR051168">
    <property type="entry name" value="AASS"/>
</dbReference>
<dbReference type="Proteomes" id="UP000239532">
    <property type="component" value="Unassembled WGS sequence"/>
</dbReference>
<dbReference type="PANTHER" id="PTHR11133">
    <property type="entry name" value="SACCHAROPINE DEHYDROGENASE"/>
    <property type="match status" value="1"/>
</dbReference>
<feature type="binding site" evidence="3">
    <location>
        <position position="299"/>
    </location>
    <ligand>
        <name>NAD(+)</name>
        <dbReference type="ChEBI" id="CHEBI:57540"/>
    </ligand>
</feature>
<evidence type="ECO:0000313" key="5">
    <source>
        <dbReference type="EMBL" id="PRP67176.1"/>
    </source>
</evidence>
<feature type="active site" description="Proton donor" evidence="2">
    <location>
        <position position="90"/>
    </location>
</feature>
<keyword evidence="1" id="KW-0560">Oxidoreductase</keyword>
<gene>
    <name evidence="5" type="ORF">BST86_08725</name>
</gene>
<dbReference type="Gene3D" id="3.40.50.720">
    <property type="entry name" value="NAD(P)-binding Rossmann-like Domain"/>
    <property type="match status" value="2"/>
</dbReference>
<dbReference type="PIRSF" id="PIRSF018250">
    <property type="entry name" value="Saccharopine_DH_Lys"/>
    <property type="match status" value="1"/>
</dbReference>
<evidence type="ECO:0000256" key="2">
    <source>
        <dbReference type="PIRSR" id="PIRSR018250-1"/>
    </source>
</evidence>
<name>A0A2S9WUX3_9FLAO</name>
<dbReference type="GO" id="GO:0009085">
    <property type="term" value="P:lysine biosynthetic process"/>
    <property type="evidence" value="ECO:0007669"/>
    <property type="project" value="InterPro"/>
</dbReference>
<evidence type="ECO:0000313" key="6">
    <source>
        <dbReference type="Proteomes" id="UP000239532"/>
    </source>
</evidence>
<feature type="binding site" evidence="3">
    <location>
        <position position="234"/>
    </location>
    <ligand>
        <name>NAD(+)</name>
        <dbReference type="ChEBI" id="CHEBI:57540"/>
    </ligand>
</feature>
<proteinExistence type="predicted"/>
<dbReference type="PANTHER" id="PTHR11133:SF22">
    <property type="entry name" value="ALPHA-AMINOADIPIC SEMIALDEHYDE SYNTHASE, MITOCHONDRIAL"/>
    <property type="match status" value="1"/>
</dbReference>
<dbReference type="Pfam" id="PF05222">
    <property type="entry name" value="AlaDh_PNT_N"/>
    <property type="match status" value="1"/>
</dbReference>
<evidence type="ECO:0000256" key="1">
    <source>
        <dbReference type="ARBA" id="ARBA00023002"/>
    </source>
</evidence>